<organism evidence="2">
    <name type="scientific">marine metagenome</name>
    <dbReference type="NCBI Taxonomy" id="408172"/>
    <lineage>
        <taxon>unclassified sequences</taxon>
        <taxon>metagenomes</taxon>
        <taxon>ecological metagenomes</taxon>
    </lineage>
</organism>
<reference evidence="2" key="1">
    <citation type="submission" date="2018-05" db="EMBL/GenBank/DDBJ databases">
        <authorList>
            <person name="Lanie J.A."/>
            <person name="Ng W.-L."/>
            <person name="Kazmierczak K.M."/>
            <person name="Andrzejewski T.M."/>
            <person name="Davidsen T.M."/>
            <person name="Wayne K.J."/>
            <person name="Tettelin H."/>
            <person name="Glass J.I."/>
            <person name="Rusch D."/>
            <person name="Podicherti R."/>
            <person name="Tsui H.-C.T."/>
            <person name="Winkler M.E."/>
        </authorList>
    </citation>
    <scope>NUCLEOTIDE SEQUENCE</scope>
</reference>
<dbReference type="AlphaFoldDB" id="A0A383A989"/>
<dbReference type="InterPro" id="IPR026856">
    <property type="entry name" value="Sialidase_fam"/>
</dbReference>
<sequence length="218" mass="24363">MSETEIKTFMAPAQLEIQQVFDDERFPNVVVTPHGTVLASWGSPNIRVRRSEDGGITWGEEITIVQSGFHGGGTTINETNAEILVFVEDDHPPAPSTIYRSKDDGKTWQAEKVTTHADSSGKLPSMHMNEHGITLKYGKYKGRLLRPTRFYGEGNRPESLWPTHFTNAIFSDDGGETWQTSEPFPENGTGEAAVAELSDGRIYYNSRRHWAPEGKNPR</sequence>
<evidence type="ECO:0000313" key="2">
    <source>
        <dbReference type="EMBL" id="SVE04214.1"/>
    </source>
</evidence>
<gene>
    <name evidence="2" type="ORF">METZ01_LOCUS457068</name>
</gene>
<dbReference type="GO" id="GO:0016020">
    <property type="term" value="C:membrane"/>
    <property type="evidence" value="ECO:0007669"/>
    <property type="project" value="TreeGrafter"/>
</dbReference>
<dbReference type="InterPro" id="IPR036278">
    <property type="entry name" value="Sialidase_sf"/>
</dbReference>
<dbReference type="SUPFAM" id="SSF50939">
    <property type="entry name" value="Sialidases"/>
    <property type="match status" value="1"/>
</dbReference>
<dbReference type="GO" id="GO:0009313">
    <property type="term" value="P:oligosaccharide catabolic process"/>
    <property type="evidence" value="ECO:0007669"/>
    <property type="project" value="TreeGrafter"/>
</dbReference>
<dbReference type="GO" id="GO:0006689">
    <property type="term" value="P:ganglioside catabolic process"/>
    <property type="evidence" value="ECO:0007669"/>
    <property type="project" value="TreeGrafter"/>
</dbReference>
<feature type="domain" description="Sialidase" evidence="1">
    <location>
        <begin position="42"/>
        <end position="208"/>
    </location>
</feature>
<feature type="non-terminal residue" evidence="2">
    <location>
        <position position="218"/>
    </location>
</feature>
<dbReference type="PANTHER" id="PTHR10628">
    <property type="entry name" value="SIALIDASE"/>
    <property type="match status" value="1"/>
</dbReference>
<accession>A0A383A989</accession>
<dbReference type="InterPro" id="IPR011040">
    <property type="entry name" value="Sialidase"/>
</dbReference>
<protein>
    <recommendedName>
        <fullName evidence="1">Sialidase domain-containing protein</fullName>
    </recommendedName>
</protein>
<proteinExistence type="predicted"/>
<evidence type="ECO:0000259" key="1">
    <source>
        <dbReference type="Pfam" id="PF13088"/>
    </source>
</evidence>
<dbReference type="CDD" id="cd15482">
    <property type="entry name" value="Sialidase_non-viral"/>
    <property type="match status" value="1"/>
</dbReference>
<dbReference type="GO" id="GO:0005737">
    <property type="term" value="C:cytoplasm"/>
    <property type="evidence" value="ECO:0007669"/>
    <property type="project" value="TreeGrafter"/>
</dbReference>
<dbReference type="GO" id="GO:0004308">
    <property type="term" value="F:exo-alpha-sialidase activity"/>
    <property type="evidence" value="ECO:0007669"/>
    <property type="project" value="InterPro"/>
</dbReference>
<dbReference type="Gene3D" id="2.120.10.10">
    <property type="match status" value="1"/>
</dbReference>
<name>A0A383A989_9ZZZZ</name>
<dbReference type="EMBL" id="UINC01190187">
    <property type="protein sequence ID" value="SVE04214.1"/>
    <property type="molecule type" value="Genomic_DNA"/>
</dbReference>
<dbReference type="Pfam" id="PF13088">
    <property type="entry name" value="BNR_2"/>
    <property type="match status" value="1"/>
</dbReference>
<dbReference type="PANTHER" id="PTHR10628:SF30">
    <property type="entry name" value="EXO-ALPHA-SIALIDASE"/>
    <property type="match status" value="1"/>
</dbReference>